<gene>
    <name evidence="2" type="ORF">FG385_04005</name>
</gene>
<evidence type="ECO:0000313" key="3">
    <source>
        <dbReference type="Proteomes" id="UP000305546"/>
    </source>
</evidence>
<organism evidence="2 3">
    <name type="scientific">Amycolatopsis alkalitolerans</name>
    <dbReference type="NCBI Taxonomy" id="2547244"/>
    <lineage>
        <taxon>Bacteria</taxon>
        <taxon>Bacillati</taxon>
        <taxon>Actinomycetota</taxon>
        <taxon>Actinomycetes</taxon>
        <taxon>Pseudonocardiales</taxon>
        <taxon>Pseudonocardiaceae</taxon>
        <taxon>Amycolatopsis</taxon>
    </lineage>
</organism>
<protein>
    <submittedName>
        <fullName evidence="2">Uncharacterized protein</fullName>
    </submittedName>
</protein>
<accession>A0A5C4M6H9</accession>
<reference evidence="2 3" key="1">
    <citation type="submission" date="2019-06" db="EMBL/GenBank/DDBJ databases">
        <title>Amycolatopsis alkalitolerans sp. nov., isolated from Gastrodia elata Blume.</title>
        <authorList>
            <person name="Narsing Rao M.P."/>
            <person name="Li W.J."/>
        </authorList>
    </citation>
    <scope>NUCLEOTIDE SEQUENCE [LARGE SCALE GENOMIC DNA]</scope>
    <source>
        <strain evidence="2 3">SYSUP0005</strain>
    </source>
</reference>
<keyword evidence="3" id="KW-1185">Reference proteome</keyword>
<dbReference type="EMBL" id="VDFW01000003">
    <property type="protein sequence ID" value="TNC28453.1"/>
    <property type="molecule type" value="Genomic_DNA"/>
</dbReference>
<evidence type="ECO:0000313" key="2">
    <source>
        <dbReference type="EMBL" id="TNC28453.1"/>
    </source>
</evidence>
<evidence type="ECO:0000256" key="1">
    <source>
        <dbReference type="SAM" id="MobiDB-lite"/>
    </source>
</evidence>
<proteinExistence type="predicted"/>
<comment type="caution">
    <text evidence="2">The sequence shown here is derived from an EMBL/GenBank/DDBJ whole genome shotgun (WGS) entry which is preliminary data.</text>
</comment>
<dbReference type="Proteomes" id="UP000305546">
    <property type="component" value="Unassembled WGS sequence"/>
</dbReference>
<sequence>MGFGVDPEALRRAHDLLRGGPELGHSAPAAPDGGDMSGRLAHLLAALSGAAAVFATEVGAAGDQVASARAGYVTTDDETAAGLHGAGVE</sequence>
<name>A0A5C4M6H9_9PSEU</name>
<dbReference type="AlphaFoldDB" id="A0A5C4M6H9"/>
<dbReference type="RefSeq" id="WP_139095231.1">
    <property type="nucleotide sequence ID" value="NZ_VDFW01000003.1"/>
</dbReference>
<feature type="region of interest" description="Disordered" evidence="1">
    <location>
        <begin position="14"/>
        <end position="35"/>
    </location>
</feature>